<dbReference type="Pfam" id="PF17853">
    <property type="entry name" value="GGDEF_2"/>
    <property type="match status" value="1"/>
</dbReference>
<sequence>MGIAMQDVVQLNIMEEANVITGHNHLQDTMVEWVSVMEVPVENFVRKHEFVLTTGIGCADDPALFEKFVQDVIHSGASALTISTGRHILDVPERVVELAEASNFILIDIPWKVRFSDVIQEVIDAINRENEWERLKAEELRQQLTDCVLSGGSLKDILALLHQNIKIPVAISDQRQIVRANYEFDTEVIDVLNGHANGEIQKLDKPEVPLDEHPLYHHLDQYYVNDKTCYELSIFSNDKKQGYLLFEPEKPEDLSWLTMNALEHGLTACALYFLTENAIETTEIRLKDNFILDLAKEKQELTTKILSKGELLGYDLAKSYACIVGDFRTIDLEEHENDRSMQSSLHSLNYYVQKEITHASQQLNRKTMSTFDDGEVIIFIETDDFAYQENVNHFLDMVERRLHDQLTNLDFAWGVGFHRGDGNVFYESYQQARTALDIHTRQYGFGERTFFEETRVNRLLLMLTKDNQVVNHVQEILKPLVEYDQKRKTDLIQTFMTYQKYKGNVSQTARALNLHRQSLLYRLRNIEKLTKLSLVDADDSFLLEFSVRLWMLNQFKD</sequence>
<name>A0A1H9GZT5_9BACI</name>
<proteinExistence type="inferred from homology"/>
<dbReference type="InterPro" id="IPR012914">
    <property type="entry name" value="PucR_dom"/>
</dbReference>
<dbReference type="OrthoDB" id="142218at2"/>
<organism evidence="5 6">
    <name type="scientific">Piscibacillus halophilus</name>
    <dbReference type="NCBI Taxonomy" id="571933"/>
    <lineage>
        <taxon>Bacteria</taxon>
        <taxon>Bacillati</taxon>
        <taxon>Bacillota</taxon>
        <taxon>Bacilli</taxon>
        <taxon>Bacillales</taxon>
        <taxon>Bacillaceae</taxon>
        <taxon>Piscibacillus</taxon>
    </lineage>
</organism>
<feature type="domain" description="Purine catabolism PurC-like" evidence="2">
    <location>
        <begin position="7"/>
        <end position="126"/>
    </location>
</feature>
<evidence type="ECO:0000259" key="3">
    <source>
        <dbReference type="Pfam" id="PF13556"/>
    </source>
</evidence>
<dbReference type="Proteomes" id="UP000199427">
    <property type="component" value="Unassembled WGS sequence"/>
</dbReference>
<keyword evidence="6" id="KW-1185">Reference proteome</keyword>
<dbReference type="Pfam" id="PF07905">
    <property type="entry name" value="PucR"/>
    <property type="match status" value="1"/>
</dbReference>
<evidence type="ECO:0000259" key="4">
    <source>
        <dbReference type="Pfam" id="PF17853"/>
    </source>
</evidence>
<evidence type="ECO:0000313" key="6">
    <source>
        <dbReference type="Proteomes" id="UP000199427"/>
    </source>
</evidence>
<reference evidence="5 6" key="1">
    <citation type="submission" date="2016-10" db="EMBL/GenBank/DDBJ databases">
        <authorList>
            <person name="de Groot N.N."/>
        </authorList>
    </citation>
    <scope>NUCLEOTIDE SEQUENCE [LARGE SCALE GENOMIC DNA]</scope>
    <source>
        <strain evidence="5 6">DSM 21633</strain>
    </source>
</reference>
<dbReference type="InterPro" id="IPR051448">
    <property type="entry name" value="CdaR-like_regulators"/>
</dbReference>
<dbReference type="RefSeq" id="WP_091773695.1">
    <property type="nucleotide sequence ID" value="NZ_FOES01000017.1"/>
</dbReference>
<dbReference type="InterPro" id="IPR041522">
    <property type="entry name" value="CdaR_GGDEF"/>
</dbReference>
<dbReference type="AlphaFoldDB" id="A0A1H9GZT5"/>
<evidence type="ECO:0000313" key="5">
    <source>
        <dbReference type="EMBL" id="SEQ55632.1"/>
    </source>
</evidence>
<dbReference type="PANTHER" id="PTHR33744:SF7">
    <property type="entry name" value="PUCR FAMILY TRANSCRIPTIONAL REGULATOR"/>
    <property type="match status" value="1"/>
</dbReference>
<dbReference type="STRING" id="571933.SAMN05216362_11735"/>
<dbReference type="InterPro" id="IPR025736">
    <property type="entry name" value="PucR_C-HTH_dom"/>
</dbReference>
<comment type="similarity">
    <text evidence="1">Belongs to the CdaR family.</text>
</comment>
<feature type="domain" description="CdaR GGDEF-like" evidence="4">
    <location>
        <begin position="304"/>
        <end position="438"/>
    </location>
</feature>
<dbReference type="EMBL" id="FOES01000017">
    <property type="protein sequence ID" value="SEQ55632.1"/>
    <property type="molecule type" value="Genomic_DNA"/>
</dbReference>
<dbReference type="InterPro" id="IPR042070">
    <property type="entry name" value="PucR_C-HTH_sf"/>
</dbReference>
<evidence type="ECO:0000256" key="1">
    <source>
        <dbReference type="ARBA" id="ARBA00006754"/>
    </source>
</evidence>
<dbReference type="PANTHER" id="PTHR33744">
    <property type="entry name" value="CARBOHYDRATE DIACID REGULATOR"/>
    <property type="match status" value="1"/>
</dbReference>
<evidence type="ECO:0000259" key="2">
    <source>
        <dbReference type="Pfam" id="PF07905"/>
    </source>
</evidence>
<feature type="domain" description="PucR C-terminal helix-turn-helix" evidence="3">
    <location>
        <begin position="491"/>
        <end position="548"/>
    </location>
</feature>
<accession>A0A1H9GZT5</accession>
<protein>
    <submittedName>
        <fullName evidence="5">Purine catabolism regulatory protein</fullName>
    </submittedName>
</protein>
<dbReference type="Pfam" id="PF13556">
    <property type="entry name" value="HTH_30"/>
    <property type="match status" value="1"/>
</dbReference>
<dbReference type="Gene3D" id="1.10.10.2840">
    <property type="entry name" value="PucR C-terminal helix-turn-helix domain"/>
    <property type="match status" value="1"/>
</dbReference>
<gene>
    <name evidence="5" type="ORF">SAMN05216362_11735</name>
</gene>